<feature type="region of interest" description="Disordered" evidence="1">
    <location>
        <begin position="1"/>
        <end position="22"/>
    </location>
</feature>
<dbReference type="EMBL" id="JBFXLS010000012">
    <property type="protein sequence ID" value="KAL2830575.1"/>
    <property type="molecule type" value="Genomic_DNA"/>
</dbReference>
<keyword evidence="3" id="KW-1185">Reference proteome</keyword>
<accession>A0ABR4IS32</accession>
<feature type="region of interest" description="Disordered" evidence="1">
    <location>
        <begin position="788"/>
        <end position="833"/>
    </location>
</feature>
<feature type="compositionally biased region" description="Polar residues" evidence="1">
    <location>
        <begin position="373"/>
        <end position="409"/>
    </location>
</feature>
<evidence type="ECO:0000313" key="3">
    <source>
        <dbReference type="Proteomes" id="UP001610335"/>
    </source>
</evidence>
<feature type="region of interest" description="Disordered" evidence="1">
    <location>
        <begin position="874"/>
        <end position="918"/>
    </location>
</feature>
<feature type="region of interest" description="Disordered" evidence="1">
    <location>
        <begin position="680"/>
        <end position="710"/>
    </location>
</feature>
<dbReference type="Proteomes" id="UP001610335">
    <property type="component" value="Unassembled WGS sequence"/>
</dbReference>
<feature type="compositionally biased region" description="Polar residues" evidence="1">
    <location>
        <begin position="730"/>
        <end position="753"/>
    </location>
</feature>
<feature type="region of interest" description="Disordered" evidence="1">
    <location>
        <begin position="373"/>
        <end position="488"/>
    </location>
</feature>
<reference evidence="2 3" key="1">
    <citation type="submission" date="2024-07" db="EMBL/GenBank/DDBJ databases">
        <title>Section-level genome sequencing and comparative genomics of Aspergillus sections Usti and Cavernicolus.</title>
        <authorList>
            <consortium name="Lawrence Berkeley National Laboratory"/>
            <person name="Nybo J.L."/>
            <person name="Vesth T.C."/>
            <person name="Theobald S."/>
            <person name="Frisvad J.C."/>
            <person name="Larsen T.O."/>
            <person name="Kjaerboelling I."/>
            <person name="Rothschild-Mancinelli K."/>
            <person name="Lyhne E.K."/>
            <person name="Kogle M.E."/>
            <person name="Barry K."/>
            <person name="Clum A."/>
            <person name="Na H."/>
            <person name="Ledsgaard L."/>
            <person name="Lin J."/>
            <person name="Lipzen A."/>
            <person name="Kuo A."/>
            <person name="Riley R."/>
            <person name="Mondo S."/>
            <person name="LaButti K."/>
            <person name="Haridas S."/>
            <person name="Pangalinan J."/>
            <person name="Salamov A.A."/>
            <person name="Simmons B.A."/>
            <person name="Magnuson J.K."/>
            <person name="Chen J."/>
            <person name="Drula E."/>
            <person name="Henrissat B."/>
            <person name="Wiebenga A."/>
            <person name="Lubbers R.J."/>
            <person name="Gomes A.C."/>
            <person name="Makela M.R."/>
            <person name="Stajich J."/>
            <person name="Grigoriev I.V."/>
            <person name="Mortensen U.H."/>
            <person name="De vries R.P."/>
            <person name="Baker S.E."/>
            <person name="Andersen M.R."/>
        </authorList>
    </citation>
    <scope>NUCLEOTIDE SEQUENCE [LARGE SCALE GENOMIC DNA]</scope>
    <source>
        <strain evidence="2 3">CBS 600.67</strain>
    </source>
</reference>
<feature type="compositionally biased region" description="Polar residues" evidence="1">
    <location>
        <begin position="427"/>
        <end position="442"/>
    </location>
</feature>
<proteinExistence type="predicted"/>
<organism evidence="2 3">
    <name type="scientific">Aspergillus cavernicola</name>
    <dbReference type="NCBI Taxonomy" id="176166"/>
    <lineage>
        <taxon>Eukaryota</taxon>
        <taxon>Fungi</taxon>
        <taxon>Dikarya</taxon>
        <taxon>Ascomycota</taxon>
        <taxon>Pezizomycotina</taxon>
        <taxon>Eurotiomycetes</taxon>
        <taxon>Eurotiomycetidae</taxon>
        <taxon>Eurotiales</taxon>
        <taxon>Aspergillaceae</taxon>
        <taxon>Aspergillus</taxon>
        <taxon>Aspergillus subgen. Nidulantes</taxon>
    </lineage>
</organism>
<name>A0ABR4IS32_9EURO</name>
<sequence length="918" mass="100616">MGGQPGHATGQGQSSPPIPSAVRDTLNELHNARRSNTTAIRNVFGTNYPTYRDTLSHPSHSATSTHVNPAHTLLSSYPNYSSQFTSQGPATAVPYPSSNRSQIFAQLNDNNNTPYHDTAAQVLHTASNMSAGNVRALINNVYGPGSSDPNPGAGSFSFNEPINCADAELASENPHGSSFHNVDAPANGSGSSDSNTPATRLAIDGSNHEFPELMKTLPPFPHGVDTTGLENPNAKFTASDGTNNLTSRSYLNQTTLSATVQDDVAPFILPDDTVLDTSNNDVTSVEDQPPQGHDATELTDVPTNNDVLANPRLVPDNIPHNGLGNGSDNGSLFNESLFNDPLLNNPLFNVFPYNDFPLDDFLFLKASPSNDPAYNSTDNHNTGKATTSPSFDGSSPLGNFQNASPQNDVAEQPMEDIQPQHPFQPHMSPQNGNTAQTTTSVDEPQHRAETHTSFESYQDRPAPKAARKNKSKGNDDTKGQSKKREQNEANWRCQYVAPFEIIVQEILQQPQNVELMFGSLAEARNARSHMGVNPAGYDPTIPTTDAQKRAIVRKLVGCFLWKDAGDNQKVIDKMDREDSRTIELACWELLEATIERQQVGRFKLGKGHDHYTFETRMAGIMQACSASKSLCRHVIVQCDESYIHRLVDDPFDEKNKVKQNINVNEIKRRQIDEGKQVVARERKRARRARNGCPHSANVPTTGDSQNDYKQFGAHHTLSDGLQAAYDDGRQSQQQGLQYDNSTSPLSTPQTQDSGRYLMTPTGSDNSTAYDPLLPIQLQGARTVAQPMTYDGRKSQQQGLQYDNSTSPLSTPQTQDSGRYLMTPTSSDNSTTYNPLLPIQLQGARAMVQPMTEAMVSEAMESEASMHQAMRQDVANHAYGTRQKSRRNTIAANRQANKRTRMDDGSGDYSDPAKRRRSA</sequence>
<evidence type="ECO:0000313" key="2">
    <source>
        <dbReference type="EMBL" id="KAL2830575.1"/>
    </source>
</evidence>
<feature type="compositionally biased region" description="Basic and acidic residues" evidence="1">
    <location>
        <begin position="443"/>
        <end position="462"/>
    </location>
</feature>
<feature type="compositionally biased region" description="Polar residues" evidence="1">
    <location>
        <begin position="188"/>
        <end position="198"/>
    </location>
</feature>
<gene>
    <name evidence="2" type="ORF">BDW59DRAFT_158487</name>
</gene>
<feature type="region of interest" description="Disordered" evidence="1">
    <location>
        <begin position="278"/>
        <end position="303"/>
    </location>
</feature>
<feature type="region of interest" description="Disordered" evidence="1">
    <location>
        <begin position="728"/>
        <end position="770"/>
    </location>
</feature>
<feature type="compositionally biased region" description="Polar residues" evidence="1">
    <location>
        <begin position="697"/>
        <end position="708"/>
    </location>
</feature>
<feature type="compositionally biased region" description="Polar residues" evidence="1">
    <location>
        <begin position="794"/>
        <end position="833"/>
    </location>
</feature>
<comment type="caution">
    <text evidence="2">The sequence shown here is derived from an EMBL/GenBank/DDBJ whole genome shotgun (WGS) entry which is preliminary data.</text>
</comment>
<protein>
    <submittedName>
        <fullName evidence="2">Uncharacterized protein</fullName>
    </submittedName>
</protein>
<evidence type="ECO:0000256" key="1">
    <source>
        <dbReference type="SAM" id="MobiDB-lite"/>
    </source>
</evidence>
<feature type="region of interest" description="Disordered" evidence="1">
    <location>
        <begin position="170"/>
        <end position="198"/>
    </location>
</feature>
<feature type="compositionally biased region" description="Basic and acidic residues" evidence="1">
    <location>
        <begin position="472"/>
        <end position="487"/>
    </location>
</feature>